<keyword evidence="1 2" id="KW-0539">Nucleus</keyword>
<keyword evidence="5" id="KW-1185">Reference proteome</keyword>
<proteinExistence type="inferred from homology"/>
<dbReference type="InterPro" id="IPR019087">
    <property type="entry name" value="Med15_N"/>
</dbReference>
<accession>A0A6B0S5Y1</accession>
<evidence type="ECO:0000256" key="1">
    <source>
        <dbReference type="ARBA" id="ARBA00023242"/>
    </source>
</evidence>
<dbReference type="Pfam" id="PF09606">
    <property type="entry name" value="Med15_N"/>
    <property type="match status" value="1"/>
</dbReference>
<dbReference type="FunFam" id="1.10.246.20:FF:000004">
    <property type="entry name" value="Mediator of RNA polymerase II transcription subunit 15"/>
    <property type="match status" value="1"/>
</dbReference>
<dbReference type="GO" id="GO:0003712">
    <property type="term" value="F:transcription coregulator activity"/>
    <property type="evidence" value="ECO:0007669"/>
    <property type="project" value="InterPro"/>
</dbReference>
<gene>
    <name evidence="2" type="primary">MED15</name>
    <name evidence="4" type="ORF">E5288_WYG019152</name>
</gene>
<dbReference type="GO" id="GO:0005654">
    <property type="term" value="C:nucleoplasm"/>
    <property type="evidence" value="ECO:0007669"/>
    <property type="project" value="UniProtKB-ARBA"/>
</dbReference>
<evidence type="ECO:0000259" key="3">
    <source>
        <dbReference type="Pfam" id="PF09606"/>
    </source>
</evidence>
<feature type="domain" description="Mediator of RNA polymerase II transcription subunit 15 N-terminal" evidence="3">
    <location>
        <begin position="61"/>
        <end position="113"/>
    </location>
</feature>
<comment type="similarity">
    <text evidence="2">Belongs to the Mediator complex subunit 15 family.</text>
</comment>
<evidence type="ECO:0000313" key="4">
    <source>
        <dbReference type="EMBL" id="MXQ97610.1"/>
    </source>
</evidence>
<reference evidence="4" key="1">
    <citation type="submission" date="2019-10" db="EMBL/GenBank/DDBJ databases">
        <title>The sequence and de novo assembly of the wild yak genome.</title>
        <authorList>
            <person name="Liu Y."/>
        </authorList>
    </citation>
    <scope>NUCLEOTIDE SEQUENCE [LARGE SCALE GENOMIC DNA]</scope>
    <source>
        <strain evidence="4">WY2019</strain>
    </source>
</reference>
<dbReference type="AlphaFoldDB" id="A0A6B0S5Y1"/>
<keyword evidence="2" id="KW-0805">Transcription regulation</keyword>
<comment type="caution">
    <text evidence="4">The sequence shown here is derived from an EMBL/GenBank/DDBJ whole genome shotgun (WGS) entry which is preliminary data.</text>
</comment>
<keyword evidence="2" id="KW-0804">Transcription</keyword>
<dbReference type="GO" id="GO:0006355">
    <property type="term" value="P:regulation of DNA-templated transcription"/>
    <property type="evidence" value="ECO:0007669"/>
    <property type="project" value="InterPro"/>
</dbReference>
<dbReference type="Proteomes" id="UP000322234">
    <property type="component" value="Unassembled WGS sequence"/>
</dbReference>
<keyword evidence="2" id="KW-0010">Activator</keyword>
<dbReference type="PANTHER" id="PTHR31804">
    <property type="entry name" value="MEDIATOR OF RNA POLYMERASE II TRANSCRIPTION SUBUNIT 15"/>
    <property type="match status" value="1"/>
</dbReference>
<evidence type="ECO:0000256" key="2">
    <source>
        <dbReference type="RuleBase" id="RU364148"/>
    </source>
</evidence>
<dbReference type="InterPro" id="IPR036529">
    <property type="entry name" value="KIX_dom_sf"/>
</dbReference>
<dbReference type="EMBL" id="VBQZ03000198">
    <property type="protein sequence ID" value="MXQ97610.1"/>
    <property type="molecule type" value="Genomic_DNA"/>
</dbReference>
<comment type="function">
    <text evidence="2">Component of the Mediator complex, a coactivator involved in the regulated transcription of nearly all RNA polymerase II-dependent genes. Mediator functions as a bridge to convey information from gene-specific regulatory proteins to the basal RNA polymerase II transcription machinery. Mediator is recruited to promoters by direct interactions with regulatory proteins and serves as a scaffold for the assembly of a functional preinitiation complex with RNA polymerase II and the general transcription factors.</text>
</comment>
<organism evidence="4 5">
    <name type="scientific">Bos mutus</name>
    <name type="common">wild yak</name>
    <dbReference type="NCBI Taxonomy" id="72004"/>
    <lineage>
        <taxon>Eukaryota</taxon>
        <taxon>Metazoa</taxon>
        <taxon>Chordata</taxon>
        <taxon>Craniata</taxon>
        <taxon>Vertebrata</taxon>
        <taxon>Euteleostomi</taxon>
        <taxon>Mammalia</taxon>
        <taxon>Eutheria</taxon>
        <taxon>Laurasiatheria</taxon>
        <taxon>Artiodactyla</taxon>
        <taxon>Ruminantia</taxon>
        <taxon>Pecora</taxon>
        <taxon>Bovidae</taxon>
        <taxon>Bovinae</taxon>
        <taxon>Bos</taxon>
    </lineage>
</organism>
<comment type="subunit">
    <text evidence="2">Component of the Mediator complex, which is composed of MED1, MED4, MED6, MED7, MED8, MED9, MED10, MED11, MED12, MED13, MED13L, MED14, MED15, MED16, MED17, MED18, MED19, MED20, MED21, MED22, MED23, MED24, MED25, MED26, MED27, MED29, MED30, MED31, CCNC, CDK8 and CDC2L6/CDK11. The MED12, MED13, CCNC and CDK8 subunits form a distinct module termed the CDK8 module. Mediator containing the CDK8 module is less active than Mediator lacking this module in supporting transcriptional activation. Individual preparations of the Mediator complex lacking one or more distinct subunits have been variously termed ARC, CRSP, DRIP, PC2, SMCC and TRAP.</text>
</comment>
<sequence>MDVSGQETDWRSPTFRQKLVSQIFLSVLIRGAMRGSALAAPVVKWREGPVGRRGPFTAIGEDAMRKAGVAHSKSSKDMESHVFLKAKTRDEYLSLVARLIIHFRDIHNKKSQASVSGFRRASVRGQGPVTLGVPLPPGALLGQATS</sequence>
<dbReference type="Gene3D" id="1.10.246.20">
    <property type="entry name" value="Coactivator CBP, KIX domain"/>
    <property type="match status" value="1"/>
</dbReference>
<name>A0A6B0S5Y1_9CETA</name>
<evidence type="ECO:0000313" key="5">
    <source>
        <dbReference type="Proteomes" id="UP000322234"/>
    </source>
</evidence>
<dbReference type="PANTHER" id="PTHR31804:SF3">
    <property type="entry name" value="MEDIATOR OF RNA POLYMERASE II TRANSCRIPTION SUBUNIT 15"/>
    <property type="match status" value="1"/>
</dbReference>
<protein>
    <recommendedName>
        <fullName evidence="2">Mediator of RNA polymerase II transcription subunit 15</fullName>
    </recommendedName>
    <alternativeName>
        <fullName evidence="2">Mediator complex subunit 15</fullName>
    </alternativeName>
</protein>
<comment type="subcellular location">
    <subcellularLocation>
        <location evidence="2">Nucleus</location>
    </subcellularLocation>
</comment>